<protein>
    <submittedName>
        <fullName evidence="1">Uncharacterized protein</fullName>
    </submittedName>
</protein>
<dbReference type="OrthoDB" id="3556037at2"/>
<accession>A0A5S4FC31</accession>
<organism evidence="1 2">
    <name type="scientific">Nonomuraea turkmeniaca</name>
    <dbReference type="NCBI Taxonomy" id="103838"/>
    <lineage>
        <taxon>Bacteria</taxon>
        <taxon>Bacillati</taxon>
        <taxon>Actinomycetota</taxon>
        <taxon>Actinomycetes</taxon>
        <taxon>Streptosporangiales</taxon>
        <taxon>Streptosporangiaceae</taxon>
        <taxon>Nonomuraea</taxon>
    </lineage>
</organism>
<gene>
    <name evidence="1" type="ORF">ETD86_26800</name>
</gene>
<dbReference type="EMBL" id="VCKY01000098">
    <property type="protein sequence ID" value="TMR15676.1"/>
    <property type="molecule type" value="Genomic_DNA"/>
</dbReference>
<evidence type="ECO:0000313" key="2">
    <source>
        <dbReference type="Proteomes" id="UP000309128"/>
    </source>
</evidence>
<reference evidence="1 2" key="1">
    <citation type="submission" date="2019-05" db="EMBL/GenBank/DDBJ databases">
        <title>Draft genome sequence of Nonomuraea turkmeniaca DSM 43926.</title>
        <authorList>
            <person name="Saricaoglu S."/>
            <person name="Isik K."/>
        </authorList>
    </citation>
    <scope>NUCLEOTIDE SEQUENCE [LARGE SCALE GENOMIC DNA]</scope>
    <source>
        <strain evidence="1 2">DSM 43926</strain>
    </source>
</reference>
<dbReference type="RefSeq" id="WP_138668930.1">
    <property type="nucleotide sequence ID" value="NZ_VCKY01000098.1"/>
</dbReference>
<keyword evidence="2" id="KW-1185">Reference proteome</keyword>
<evidence type="ECO:0000313" key="1">
    <source>
        <dbReference type="EMBL" id="TMR15676.1"/>
    </source>
</evidence>
<proteinExistence type="predicted"/>
<name>A0A5S4FC31_9ACTN</name>
<sequence>MVPQPDSWTTTKDGTVLDFPVTGDRVEVQIQLSPDQIGTLRGAIGAPGQQSARSWQFVYP</sequence>
<dbReference type="AlphaFoldDB" id="A0A5S4FC31"/>
<comment type="caution">
    <text evidence="1">The sequence shown here is derived from an EMBL/GenBank/DDBJ whole genome shotgun (WGS) entry which is preliminary data.</text>
</comment>
<dbReference type="Proteomes" id="UP000309128">
    <property type="component" value="Unassembled WGS sequence"/>
</dbReference>